<dbReference type="AlphaFoldDB" id="A0A7X5WWH8"/>
<feature type="domain" description="Reductase C-terminal" evidence="1">
    <location>
        <begin position="103"/>
        <end position="161"/>
    </location>
</feature>
<proteinExistence type="predicted"/>
<dbReference type="SUPFAM" id="SSF55424">
    <property type="entry name" value="FAD/NAD-linked reductases, dimerisation (C-terminal) domain"/>
    <property type="match status" value="1"/>
</dbReference>
<evidence type="ECO:0000259" key="1">
    <source>
        <dbReference type="Pfam" id="PF14759"/>
    </source>
</evidence>
<evidence type="ECO:0000313" key="3">
    <source>
        <dbReference type="Proteomes" id="UP000536624"/>
    </source>
</evidence>
<reference evidence="2 3" key="1">
    <citation type="submission" date="2020-02" db="EMBL/GenBank/DDBJ databases">
        <title>Streptomyces malaysiensis DSM14702 (JHCC583434, PFL_A843) Genome sequencing and assembly.</title>
        <authorList>
            <person name="Samborskyy M."/>
        </authorList>
    </citation>
    <scope>NUCLEOTIDE SEQUENCE [LARGE SCALE GENOMIC DNA]</scope>
    <source>
        <strain evidence="2 3">DSM 14702</strain>
    </source>
</reference>
<dbReference type="EMBL" id="JAALLH010000001">
    <property type="protein sequence ID" value="NIY62295.1"/>
    <property type="molecule type" value="Genomic_DNA"/>
</dbReference>
<gene>
    <name evidence="2" type="ORF">SMALB_0200</name>
</gene>
<dbReference type="SUPFAM" id="SSF51905">
    <property type="entry name" value="FAD/NAD(P)-binding domain"/>
    <property type="match status" value="1"/>
</dbReference>
<dbReference type="Gene3D" id="3.50.50.60">
    <property type="entry name" value="FAD/NAD(P)-binding domain"/>
    <property type="match status" value="1"/>
</dbReference>
<dbReference type="InterPro" id="IPR028202">
    <property type="entry name" value="Reductase_C"/>
</dbReference>
<dbReference type="InterPro" id="IPR016156">
    <property type="entry name" value="FAD/NAD-linked_Rdtase_dimer_sf"/>
</dbReference>
<evidence type="ECO:0000313" key="2">
    <source>
        <dbReference type="EMBL" id="NIY62295.1"/>
    </source>
</evidence>
<accession>A0A7X5WWH8</accession>
<protein>
    <submittedName>
        <fullName evidence="2">Pyridine nucleotide-disulfide oxidoreductase</fullName>
    </submittedName>
</protein>
<sequence length="176" mass="19581">MAVGGASTQALGSPQQDCVSWLRGSGLDVADGIRCDRDGTAFDTAGEPVAHIHAIGDVAAWTDQDGVPRRHEDWTTAQRQGRHVARALLGMDPIQPPDRERDYFWTHQFGRRIRILGTPVADGKLITQMTNPEKKASFHTVERYGETVAWISVNAPREFALTMRDSMYATFQKNNM</sequence>
<comment type="caution">
    <text evidence="2">The sequence shown here is derived from an EMBL/GenBank/DDBJ whole genome shotgun (WGS) entry which is preliminary data.</text>
</comment>
<dbReference type="Gene3D" id="3.30.390.30">
    <property type="match status" value="1"/>
</dbReference>
<name>A0A7X5WWH8_STRMQ</name>
<dbReference type="Pfam" id="PF14759">
    <property type="entry name" value="Reductase_C"/>
    <property type="match status" value="1"/>
</dbReference>
<organism evidence="2 3">
    <name type="scientific">Streptomyces malaysiensis</name>
    <dbReference type="NCBI Taxonomy" id="92644"/>
    <lineage>
        <taxon>Bacteria</taxon>
        <taxon>Bacillati</taxon>
        <taxon>Actinomycetota</taxon>
        <taxon>Actinomycetes</taxon>
        <taxon>Kitasatosporales</taxon>
        <taxon>Streptomycetaceae</taxon>
        <taxon>Streptomyces</taxon>
        <taxon>Streptomyces violaceusniger group</taxon>
    </lineage>
</organism>
<dbReference type="InterPro" id="IPR036188">
    <property type="entry name" value="FAD/NAD-bd_sf"/>
</dbReference>
<dbReference type="Proteomes" id="UP000536624">
    <property type="component" value="Unassembled WGS sequence"/>
</dbReference>